<dbReference type="Pfam" id="PF00015">
    <property type="entry name" value="MCPsignal"/>
    <property type="match status" value="1"/>
</dbReference>
<dbReference type="InterPro" id="IPR004089">
    <property type="entry name" value="MCPsignal_dom"/>
</dbReference>
<evidence type="ECO:0000313" key="9">
    <source>
        <dbReference type="EMBL" id="GIU46724.1"/>
    </source>
</evidence>
<keyword evidence="10" id="KW-1185">Reference proteome</keyword>
<dbReference type="PRINTS" id="PR00260">
    <property type="entry name" value="CHEMTRNSDUCR"/>
</dbReference>
<dbReference type="SUPFAM" id="SSF58104">
    <property type="entry name" value="Methyl-accepting chemotaxis protein (MCP) signaling domain"/>
    <property type="match status" value="1"/>
</dbReference>
<organism evidence="9 10">
    <name type="scientific">Shewanella algidipiscicola</name>
    <dbReference type="NCBI Taxonomy" id="614070"/>
    <lineage>
        <taxon>Bacteria</taxon>
        <taxon>Pseudomonadati</taxon>
        <taxon>Pseudomonadota</taxon>
        <taxon>Gammaproteobacteria</taxon>
        <taxon>Alteromonadales</taxon>
        <taxon>Shewanellaceae</taxon>
        <taxon>Shewanella</taxon>
    </lineage>
</organism>
<dbReference type="SUPFAM" id="SSF103190">
    <property type="entry name" value="Sensory domain-like"/>
    <property type="match status" value="1"/>
</dbReference>
<dbReference type="Pfam" id="PF14827">
    <property type="entry name" value="dCache_3"/>
    <property type="match status" value="1"/>
</dbReference>
<dbReference type="Pfam" id="PF00672">
    <property type="entry name" value="HAMP"/>
    <property type="match status" value="1"/>
</dbReference>
<evidence type="ECO:0000259" key="8">
    <source>
        <dbReference type="PROSITE" id="PS50885"/>
    </source>
</evidence>
<feature type="domain" description="Methyl-accepting transducer" evidence="7">
    <location>
        <begin position="366"/>
        <end position="602"/>
    </location>
</feature>
<dbReference type="SMART" id="SM00304">
    <property type="entry name" value="HAMP"/>
    <property type="match status" value="2"/>
</dbReference>
<evidence type="ECO:0000256" key="1">
    <source>
        <dbReference type="ARBA" id="ARBA00004370"/>
    </source>
</evidence>
<evidence type="ECO:0000256" key="3">
    <source>
        <dbReference type="ARBA" id="ARBA00029447"/>
    </source>
</evidence>
<dbReference type="RefSeq" id="WP_119976991.1">
    <property type="nucleotide sequence ID" value="NZ_BPFB01000017.1"/>
</dbReference>
<dbReference type="CDD" id="cd11386">
    <property type="entry name" value="MCP_signal"/>
    <property type="match status" value="1"/>
</dbReference>
<dbReference type="SMART" id="SM00283">
    <property type="entry name" value="MA"/>
    <property type="match status" value="1"/>
</dbReference>
<protein>
    <submittedName>
        <fullName evidence="9">Methyl-accepting chemotaxis protein</fullName>
    </submittedName>
</protein>
<keyword evidence="6" id="KW-1133">Transmembrane helix</keyword>
<keyword evidence="2 4" id="KW-0807">Transducer</keyword>
<sequence>MFRNLTIGTRLAGGFTSLVALTVAIMAIFYLVNSNQLISEAEKREMESLYGAASSQINTQALFAEAMSAIVANQPSVKQAFAEGNRAELTREFKPVFDVLKQHYGVAQFQFHTAPATSYLRLHKLDKYDDDLSNFRETIVQVNRTRQPVRGMDGGVAGIGIRGLVPMNYQGQHTGSIEFGLNLSQDFANRFSQAFGSNVDIAIHAVNNGSTKVLASTINGQSFVSQDAILAAWKGQTVIGQNNSQSRPWATLVKNINDFSGKPIAVVEIAMDRSFYANSANKTRNFVIIMAIAAIAFAMFIAYCLSQTIIRPLKSTVTTLQDIAEGEGDLTRRLDESGQDELSDLAKGYNLFISKIQELVQQVADSTNQMAAATEELSAVAGETRQGVVTQRDQTTQVATAMTEMAASIQEIAGNTHNAATNAQATTEVALEGNRTVARSVDAIHSLATEVEQASQTIRDLQVQSRSIEQVLEVIRNIAEQTNLLALNAAIEAARAGEAGRGFAVVADEVRNLAQRTQQSTGEIEEMVAGIQSGTQDAVNVMQRSSQKSNDAVTEIAGTQSTLNEINHSVEAIHDMNIQVSAAVEQQSLAAEEVNRSITTISDIAEQSGQSVEQTAQACDDLARLAAGLQVLVARFRV</sequence>
<dbReference type="InterPro" id="IPR029151">
    <property type="entry name" value="Sensor-like_sf"/>
</dbReference>
<gene>
    <name evidence="9" type="ORF">TUM4630_18010</name>
</gene>
<proteinExistence type="inferred from homology"/>
<dbReference type="PANTHER" id="PTHR32089">
    <property type="entry name" value="METHYL-ACCEPTING CHEMOTAXIS PROTEIN MCPB"/>
    <property type="match status" value="1"/>
</dbReference>
<evidence type="ECO:0000256" key="4">
    <source>
        <dbReference type="PROSITE-ProRule" id="PRU00284"/>
    </source>
</evidence>
<comment type="subcellular location">
    <subcellularLocation>
        <location evidence="1">Membrane</location>
    </subcellularLocation>
</comment>
<dbReference type="InterPro" id="IPR003660">
    <property type="entry name" value="HAMP_dom"/>
</dbReference>
<evidence type="ECO:0000256" key="6">
    <source>
        <dbReference type="SAM" id="Phobius"/>
    </source>
</evidence>
<dbReference type="CDD" id="cd06225">
    <property type="entry name" value="HAMP"/>
    <property type="match status" value="1"/>
</dbReference>
<keyword evidence="5" id="KW-0175">Coiled coil</keyword>
<dbReference type="InterPro" id="IPR004090">
    <property type="entry name" value="Chemotax_Me-accpt_rcpt"/>
</dbReference>
<reference evidence="9 10" key="1">
    <citation type="submission" date="2021-05" db="EMBL/GenBank/DDBJ databases">
        <title>Molecular characterization for Shewanella algae harboring chromosomal blaOXA-55-like strains isolated from clinical and environment sample.</title>
        <authorList>
            <person name="Ohama Y."/>
            <person name="Aoki K."/>
            <person name="Harada S."/>
            <person name="Moriya K."/>
            <person name="Ishii Y."/>
            <person name="Tateda K."/>
        </authorList>
    </citation>
    <scope>NUCLEOTIDE SEQUENCE [LARGE SCALE GENOMIC DNA]</scope>
    <source>
        <strain evidence="9 10">LMG 23746</strain>
    </source>
</reference>
<keyword evidence="6" id="KW-0812">Transmembrane</keyword>
<feature type="domain" description="HAMP" evidence="8">
    <location>
        <begin position="307"/>
        <end position="361"/>
    </location>
</feature>
<comment type="similarity">
    <text evidence="3">Belongs to the methyl-accepting chemotaxis (MCP) protein family.</text>
</comment>
<feature type="coiled-coil region" evidence="5">
    <location>
        <begin position="444"/>
        <end position="471"/>
    </location>
</feature>
<evidence type="ECO:0000256" key="2">
    <source>
        <dbReference type="ARBA" id="ARBA00023224"/>
    </source>
</evidence>
<dbReference type="Gene3D" id="1.10.287.950">
    <property type="entry name" value="Methyl-accepting chemotaxis protein"/>
    <property type="match status" value="1"/>
</dbReference>
<accession>A0ABQ4PH21</accession>
<evidence type="ECO:0000313" key="10">
    <source>
        <dbReference type="Proteomes" id="UP000761574"/>
    </source>
</evidence>
<dbReference type="PANTHER" id="PTHR32089:SF112">
    <property type="entry name" value="LYSOZYME-LIKE PROTEIN-RELATED"/>
    <property type="match status" value="1"/>
</dbReference>
<evidence type="ECO:0000259" key="7">
    <source>
        <dbReference type="PROSITE" id="PS50111"/>
    </source>
</evidence>
<feature type="transmembrane region" description="Helical" evidence="6">
    <location>
        <begin position="286"/>
        <end position="305"/>
    </location>
</feature>
<keyword evidence="6" id="KW-0472">Membrane</keyword>
<dbReference type="PROSITE" id="PS50111">
    <property type="entry name" value="CHEMOTAXIS_TRANSDUC_2"/>
    <property type="match status" value="1"/>
</dbReference>
<evidence type="ECO:0000256" key="5">
    <source>
        <dbReference type="SAM" id="Coils"/>
    </source>
</evidence>
<comment type="caution">
    <text evidence="9">The sequence shown here is derived from an EMBL/GenBank/DDBJ whole genome shotgun (WGS) entry which is preliminary data.</text>
</comment>
<dbReference type="Proteomes" id="UP000761574">
    <property type="component" value="Unassembled WGS sequence"/>
</dbReference>
<dbReference type="PROSITE" id="PS50885">
    <property type="entry name" value="HAMP"/>
    <property type="match status" value="1"/>
</dbReference>
<name>A0ABQ4PH21_9GAMM</name>
<dbReference type="EMBL" id="BPFB01000017">
    <property type="protein sequence ID" value="GIU46724.1"/>
    <property type="molecule type" value="Genomic_DNA"/>
</dbReference>
<feature type="transmembrane region" description="Helical" evidence="6">
    <location>
        <begin position="12"/>
        <end position="32"/>
    </location>
</feature>
<dbReference type="InterPro" id="IPR029150">
    <property type="entry name" value="dCache_3"/>
</dbReference>